<keyword evidence="14" id="KW-0677">Repeat</keyword>
<feature type="compositionally biased region" description="Basic and acidic residues" evidence="34">
    <location>
        <begin position="515"/>
        <end position="525"/>
    </location>
</feature>
<feature type="compositionally biased region" description="Polar residues" evidence="34">
    <location>
        <begin position="1186"/>
        <end position="1211"/>
    </location>
</feature>
<feature type="domain" description="SET" evidence="36">
    <location>
        <begin position="2112"/>
        <end position="2228"/>
    </location>
</feature>
<protein>
    <recommendedName>
        <fullName evidence="30">Histone-lysine N-methyltransferase ASH1L</fullName>
        <ecNumber evidence="4">2.1.1.359</ecNumber>
        <ecNumber evidence="29">2.1.1.367</ecNumber>
    </recommendedName>
    <alternativeName>
        <fullName evidence="31">ASH1-like protein</fullName>
    </alternativeName>
    <alternativeName>
        <fullName evidence="32">Absent small and homeotic disks protein 1 homolog</fullName>
    </alternativeName>
</protein>
<dbReference type="InterPro" id="IPR036427">
    <property type="entry name" value="Bromodomain-like_sf"/>
</dbReference>
<dbReference type="FunFam" id="2.170.270.10:FF:000011">
    <property type="entry name" value="Histone-lysine N-methyltransferase"/>
    <property type="match status" value="1"/>
</dbReference>
<dbReference type="InterPro" id="IPR046341">
    <property type="entry name" value="SET_dom_sf"/>
</dbReference>
<dbReference type="GO" id="GO:0140955">
    <property type="term" value="F:histone H3K36 trimethyltransferase activity"/>
    <property type="evidence" value="ECO:0007669"/>
    <property type="project" value="UniProtKB-EC"/>
</dbReference>
<dbReference type="Gene3D" id="3.30.40.10">
    <property type="entry name" value="Zinc/RING finger domain, C3HC4 (zinc finger)"/>
    <property type="match status" value="1"/>
</dbReference>
<evidence type="ECO:0000256" key="19">
    <source>
        <dbReference type="ARBA" id="ARBA00022949"/>
    </source>
</evidence>
<dbReference type="InterPro" id="IPR001965">
    <property type="entry name" value="Znf_PHD"/>
</dbReference>
<dbReference type="Pfam" id="PF20826">
    <property type="entry name" value="PHD_5"/>
    <property type="match status" value="1"/>
</dbReference>
<comment type="caution">
    <text evidence="40">The sequence shown here is derived from an EMBL/GenBank/DDBJ whole genome shotgun (WGS) entry which is preliminary data.</text>
</comment>
<evidence type="ECO:0000256" key="4">
    <source>
        <dbReference type="ARBA" id="ARBA00012178"/>
    </source>
</evidence>
<feature type="compositionally biased region" description="Polar residues" evidence="34">
    <location>
        <begin position="184"/>
        <end position="193"/>
    </location>
</feature>
<keyword evidence="12" id="KW-0949">S-adenosyl-L-methionine</keyword>
<keyword evidence="21" id="KW-0805">Transcription regulation</keyword>
<feature type="region of interest" description="Disordered" evidence="34">
    <location>
        <begin position="829"/>
        <end position="855"/>
    </location>
</feature>
<keyword evidence="9" id="KW-0597">Phosphoprotein</keyword>
<evidence type="ECO:0000259" key="37">
    <source>
        <dbReference type="PROSITE" id="PS50868"/>
    </source>
</evidence>
<feature type="region of interest" description="Disordered" evidence="34">
    <location>
        <begin position="699"/>
        <end position="722"/>
    </location>
</feature>
<dbReference type="GO" id="GO:0005654">
    <property type="term" value="C:nucleoplasm"/>
    <property type="evidence" value="ECO:0007669"/>
    <property type="project" value="TreeGrafter"/>
</dbReference>
<evidence type="ECO:0000256" key="31">
    <source>
        <dbReference type="ARBA" id="ARBA00077263"/>
    </source>
</evidence>
<dbReference type="SUPFAM" id="SSF82199">
    <property type="entry name" value="SET domain"/>
    <property type="match status" value="1"/>
</dbReference>
<dbReference type="SUPFAM" id="SSF57903">
    <property type="entry name" value="FYVE/PHD zinc finger"/>
    <property type="match status" value="1"/>
</dbReference>
<dbReference type="SMART" id="SM00439">
    <property type="entry name" value="BAH"/>
    <property type="match status" value="1"/>
</dbReference>
<reference evidence="40" key="1">
    <citation type="submission" date="2019-09" db="EMBL/GenBank/DDBJ databases">
        <title>Bird 10,000 Genomes (B10K) Project - Family phase.</title>
        <authorList>
            <person name="Zhang G."/>
        </authorList>
    </citation>
    <scope>NUCLEOTIDE SEQUENCE</scope>
    <source>
        <strain evidence="40">OUT-0024</strain>
        <tissue evidence="40">Muscle</tissue>
    </source>
</reference>
<feature type="region of interest" description="Disordered" evidence="34">
    <location>
        <begin position="1103"/>
        <end position="1128"/>
    </location>
</feature>
<dbReference type="FunFam" id="3.30.40.10:FF:000113">
    <property type="entry name" value="Histone-lysine N-methyltransferase"/>
    <property type="match status" value="1"/>
</dbReference>
<feature type="region of interest" description="Disordered" evidence="34">
    <location>
        <begin position="635"/>
        <end position="656"/>
    </location>
</feature>
<feature type="region of interest" description="Disordered" evidence="34">
    <location>
        <begin position="301"/>
        <end position="329"/>
    </location>
</feature>
<keyword evidence="5" id="KW-0796">Tight junction</keyword>
<accession>A0A851RJZ6</accession>
<keyword evidence="24" id="KW-0804">Transcription</keyword>
<evidence type="ECO:0000259" key="38">
    <source>
        <dbReference type="PROSITE" id="PS51038"/>
    </source>
</evidence>
<feature type="compositionally biased region" description="Polar residues" evidence="34">
    <location>
        <begin position="59"/>
        <end position="75"/>
    </location>
</feature>
<evidence type="ECO:0000256" key="16">
    <source>
        <dbReference type="ARBA" id="ARBA00022833"/>
    </source>
</evidence>
<feature type="region of interest" description="Disordered" evidence="34">
    <location>
        <begin position="2255"/>
        <end position="2307"/>
    </location>
</feature>
<keyword evidence="41" id="KW-1185">Reference proteome</keyword>
<dbReference type="GO" id="GO:0140948">
    <property type="term" value="F:histone H3K9 monomethyltransferase activity"/>
    <property type="evidence" value="ECO:0007669"/>
    <property type="project" value="UniProtKB-EC"/>
</dbReference>
<dbReference type="CDD" id="cd15548">
    <property type="entry name" value="PHD_ASH1L"/>
    <property type="match status" value="1"/>
</dbReference>
<keyword evidence="10 40" id="KW-0489">Methyltransferase</keyword>
<dbReference type="Pfam" id="PF00439">
    <property type="entry name" value="Bromodomain"/>
    <property type="match status" value="1"/>
</dbReference>
<feature type="compositionally biased region" description="Basic and acidic residues" evidence="34">
    <location>
        <begin position="928"/>
        <end position="949"/>
    </location>
</feature>
<feature type="domain" description="AWS" evidence="39">
    <location>
        <begin position="2058"/>
        <end position="2109"/>
    </location>
</feature>
<dbReference type="SUPFAM" id="SSF47370">
    <property type="entry name" value="Bromodomain"/>
    <property type="match status" value="1"/>
</dbReference>
<feature type="compositionally biased region" description="Polar residues" evidence="34">
    <location>
        <begin position="2256"/>
        <end position="2270"/>
    </location>
</feature>
<dbReference type="SMART" id="SM00570">
    <property type="entry name" value="AWS"/>
    <property type="match status" value="1"/>
</dbReference>
<comment type="function">
    <text evidence="28">Histone methyltransferase specifically trimethylating 'Lys-36' of histone H3 forming H3K36me3. Also monomethylates 'Lys-9' of histone H3 (H3K9me1) in vitro. The physiological significance of the H3K9me1 activity is unclear.</text>
</comment>
<feature type="compositionally biased region" description="Low complexity" evidence="34">
    <location>
        <begin position="1693"/>
        <end position="1704"/>
    </location>
</feature>
<dbReference type="PROSITE" id="PS01359">
    <property type="entry name" value="ZF_PHD_1"/>
    <property type="match status" value="1"/>
</dbReference>
<dbReference type="SMART" id="SM00297">
    <property type="entry name" value="BROMO"/>
    <property type="match status" value="1"/>
</dbReference>
<dbReference type="PANTHER" id="PTHR46147:SF1">
    <property type="entry name" value="HISTONE-LYSINE N-METHYLTRANSFERASE ASH1L"/>
    <property type="match status" value="1"/>
</dbReference>
<evidence type="ECO:0000259" key="39">
    <source>
        <dbReference type="PROSITE" id="PS51215"/>
    </source>
</evidence>
<evidence type="ECO:0000256" key="14">
    <source>
        <dbReference type="ARBA" id="ARBA00022737"/>
    </source>
</evidence>
<gene>
    <name evidence="40" type="primary">Ash1l</name>
    <name evidence="40" type="ORF">CERCOR_R12880</name>
</gene>
<dbReference type="InterPro" id="IPR001025">
    <property type="entry name" value="BAH_dom"/>
</dbReference>
<evidence type="ECO:0000259" key="36">
    <source>
        <dbReference type="PROSITE" id="PS50280"/>
    </source>
</evidence>
<evidence type="ECO:0000256" key="23">
    <source>
        <dbReference type="ARBA" id="ARBA00023159"/>
    </source>
</evidence>
<evidence type="ECO:0000256" key="12">
    <source>
        <dbReference type="ARBA" id="ARBA00022691"/>
    </source>
</evidence>
<dbReference type="PROSITE" id="PS50868">
    <property type="entry name" value="POST_SET"/>
    <property type="match status" value="1"/>
</dbReference>
<dbReference type="InterPro" id="IPR043151">
    <property type="entry name" value="BAH_sf"/>
</dbReference>
<dbReference type="Proteomes" id="UP000631545">
    <property type="component" value="Unassembled WGS sequence"/>
</dbReference>
<evidence type="ECO:0000256" key="22">
    <source>
        <dbReference type="ARBA" id="ARBA00023117"/>
    </source>
</evidence>
<dbReference type="InterPro" id="IPR001214">
    <property type="entry name" value="SET_dom"/>
</dbReference>
<evidence type="ECO:0000256" key="27">
    <source>
        <dbReference type="ARBA" id="ARBA00051161"/>
    </source>
</evidence>
<comment type="catalytic activity">
    <reaction evidence="26">
        <text>L-lysyl(36)-[histone H3] + 3 S-adenosyl-L-methionine = N(6),N(6),N(6)-trimethyl-L-lysyl(36)-[histone H3] + 3 S-adenosyl-L-homocysteine + 3 H(+)</text>
        <dbReference type="Rhea" id="RHEA:60324"/>
        <dbReference type="Rhea" id="RHEA-COMP:9785"/>
        <dbReference type="Rhea" id="RHEA-COMP:15536"/>
        <dbReference type="ChEBI" id="CHEBI:15378"/>
        <dbReference type="ChEBI" id="CHEBI:29969"/>
        <dbReference type="ChEBI" id="CHEBI:57856"/>
        <dbReference type="ChEBI" id="CHEBI:59789"/>
        <dbReference type="ChEBI" id="CHEBI:61961"/>
        <dbReference type="EC" id="2.1.1.359"/>
    </reaction>
</comment>
<feature type="region of interest" description="Disordered" evidence="34">
    <location>
        <begin position="1150"/>
        <end position="1221"/>
    </location>
</feature>
<dbReference type="InterPro" id="IPR013083">
    <property type="entry name" value="Znf_RING/FYVE/PHD"/>
</dbReference>
<evidence type="ECO:0000256" key="20">
    <source>
        <dbReference type="ARBA" id="ARBA00022990"/>
    </source>
</evidence>
<feature type="region of interest" description="Disordered" evidence="34">
    <location>
        <begin position="2838"/>
        <end position="2878"/>
    </location>
</feature>
<dbReference type="FunFam" id="1.20.920.10:FF:000025">
    <property type="entry name" value="Histone-lysine N-methyltransferase"/>
    <property type="match status" value="1"/>
</dbReference>
<evidence type="ECO:0000256" key="9">
    <source>
        <dbReference type="ARBA" id="ARBA00022553"/>
    </source>
</evidence>
<feature type="compositionally biased region" description="Basic and acidic residues" evidence="34">
    <location>
        <begin position="123"/>
        <end position="144"/>
    </location>
</feature>
<evidence type="ECO:0000256" key="3">
    <source>
        <dbReference type="ARBA" id="ARBA00004435"/>
    </source>
</evidence>
<keyword evidence="22 33" id="KW-0103">Bromodomain</keyword>
<evidence type="ECO:0000256" key="34">
    <source>
        <dbReference type="SAM" id="MobiDB-lite"/>
    </source>
</evidence>
<sequence length="2935" mass="326126">MDPRNTAMLGLGSDSEGFCGKSPSVVNIGTLVGKGEAELEGCTKEEEEGKRKSREGNTESEALSDAQQFSVKETNFSEGNLKLKIGLQAKRTKKPPKNLENYVCRPAIKTSIKQPRRAPKSGKMTEEKSEHCPSKQDPSKSYKKAGEVASLELHVEEGIQVETTPLSKKVSPLHSEMTDYIKSSPPTLISSHNSDLKDRTEINGATTVTEKLAQLIATCPPSKSSKTKQKKPGSGSGTTSGLVKDSGKKLPGTITASGLVNKDLRPPGISTPPGLVHKDSGKKQPVASSAVGLISKDVGRKIPGISTPTALTNKEPLKKPVGISTPAGLVNKDAGKKLLGINSPTALLNKDSARKIPGTGSSTAVVNKDSGRKTPGIGSPMGPVSKDPGRKVPGISSPVGLVSKDCGKKPAGIGSPAGLANKDSGTLKADSLVPSSEPFKLPCNSNLGSLESHEPADLLKENTTSKTFEKHIMRQSKESILDKFSIRKEIADVGKEMFSEGMCVPQDAYSSSEKGIYETSKHEKQPPVYCTSPDFRTGGASEVSTAKSPFSAVGEGNLPSPSPTVSVPTLNRSLSTASSQLASNSLHLSSTAELLEGISDPLGKAPFSSDSSLLSLNRTLNHSLSTDFKGAEKDLSDSKASYVETSRTSPPTGKKPVLAAETSIHATVTPSSVVSFTSLFGSKQFLKIGAIAASEKSCQGAKNLSSTQQSKPLKKRKGRKPRWTKVVSRSACRPPKGLELERSELFKNISYSALSSSNLEQAKFLKNIGSSSFVEHEFVKHQLPKLNEANGQSLALLAETDKQTQKFYSAHKQPSSLCLSDDFLPDLYKPKRGRPKSKEMPELEGPPKRTLKIPASKVFSVQSKEEQEPPILQPEVEIPSLKQSLSGQAFPKKRGRPKRQIRSSIKMKPPILSVAPFVGTENSSKMGPESEQHRPGEFFERKEQLRGPEEVQSPSICSMSDLEVDSDRKVAKRNNGQLMKTIIRKINKMKTLKRKKLLNQILSSTVEPNTKGKMKSKLHNTVSTLAATFGSKLGQQINVSKKGTIYIGKRRGRKPKAVLNGILASSAASLTVLEKSAQQAPGTSLGQVLPHLLPSVANPSEILPSPVCSQSSAASGEQSPASSDAGFIEPSSVPYLHLHSRQGGVVQTLAMKKAAKGRRRLSPPTLLPNSPSHLSELTSLKEATPSPVSESHSDETIPSDSGIGTDNNSTSDRAEKFCGQKKKRHSFDHVSLIPPETSTVLSNLKEKHKHKCKRRSHDYLSYDKMKRQKRKRKKKYPQLRGRQDPDFLAELEELISRLSEIRITHRSHHFIPRDLLPTIFRINFNSFYTHPTFPLDPLHYIRKPDLKKKRGRPPKMREAMAEMPFMHSLSFPLSSTGFYPSYGMPYSPSPLAAAPIGLGYYGRYPPTLYPPPPSPSFTTPLPPPSYMHTGHLLLNPTKYHKKKHKLLRQEAFLTTSRTPLLSMSTYPSVPPEMAYGWMLEHKHRHRHKHREHRSSEQPQVSMDTIAANSSSRTVLESLKRYRFGKEAVGERYKHKEKHRCHMSCPHLSPSKGLLSRDEQWVRREPSESNSLALGLQTPLQIDCSENSPALSLGGFTPSSEPASNDEHTNLFTSAIGSCRVTSSGSTNGRKKLPESPGLFGQDAALSRPLRKEPVPSLEKALQPLAGTLPSQDKPSQRQSESTSCSPSRKRSTSESTSSPGKSCSGAWLLGSLDEGAGKGLSLEKRRLRGDPVALHSSLTGGDSPRLGSAPGNRDRGAQGGQQQEFPHGKGAQGLELSEEFLRALGWGQGGDLAQLGLHSLGVAGTPVPRIQTCLDTQINCKYVGLVLRTSYGFHLGRMCQKCHFLPALSRCLQHMLHSACAAEKSFAVGKGSSFFLSIHFLALAHWRGAAAIVVGGNRKCDFSIFTFSSSFSETAAEPPSPHEPLGKAPESETPEQPLPPLTQREKKAPRPPKKKYQKAGLYSDVYKTTDPKSRLIQLKKEKLEYTPGEHEHGLFPAPIHVGGYLTWKYLRQKRIDFQLPYDILWQWKHNQLYKKPDVPLYKKIRSNVYVDVKPLSGYEATTCNCKKPEDDSGKGCVEDCLNRMIFAECSPNTCPCGEQCCNQRIQRHEWVQCLERFRAEEKGWGIRTKEPLKAGQFIIEYLGEVVSEQEFRNRMIEQYHNHSDHYCLNLDSGMVIDSYRMGNEARFINHSCNPNCEMQKWSVNGVYRIGLYALKDMPAGTELTYDYNFHSFNVEKQQLCKCGFDKCRGIIGGKSQRMNGLSSKSNQPVSTHRRPGRSKEKRKSKHKLKKRRGHIPEEPSESVNAPTRLTPQLQMKPMSNRERNFVLKHHVFLVRNWEKIRQKQEEVKHVSDSMHSSSLYTRWNGICRDDGNIKSDVFMTQFSALQTSRSVRTRRLAAAEENLEVARAARLAQIFKEICDSIISYKDSSRQALAAPLLNLPPKKKNADYYEKISDPLDLATIEKQILTGYYKTVEAFDGDMLKVFRNAEKYYGRKSPTGRDVCRLRKAYYSARHEAAAQIDEIVGETASEADSSETSVCDKDNGHEKDEDVIRCICGLYKDEGLMIQCEKCMVWQHCDCMGVNSDVEHYLCEQCEPRAVNREVPMIPRPHYAQPGCVYYICLLRDDLLLRQGDCVYLMRDSRRTPDGHPVRQSYRLLSHINRDKLDIFRIEKLWKNDKEERFAFGHHYFRPHETHHSPSRKFYHNELFRVPLYEIIPLEAVVGTCCVLDLYTYCKGRPKGVKEQDVYICDYRLDKSAHLFYKIHRNRYPVCTKPYAFDHFPKKLTPKRDFSPHYVPDNYKRNGGRSSWKSDRSKPQLKDLNHEEDSLPLMEEVLGAPEQAPGELPSPEEPDKEPGASEGCEAEKKGDETPSDTRQLCSPEERRHLQRERLNQILLNLLEKIPGKNAIDVTYLLEEGSGRKLRRRTLSIPESSFRK</sequence>
<dbReference type="GO" id="GO:0042800">
    <property type="term" value="F:histone H3K4 methyltransferase activity"/>
    <property type="evidence" value="ECO:0007669"/>
    <property type="project" value="TreeGrafter"/>
</dbReference>
<keyword evidence="15" id="KW-0863">Zinc-finger</keyword>
<evidence type="ECO:0000256" key="24">
    <source>
        <dbReference type="ARBA" id="ARBA00023163"/>
    </source>
</evidence>
<feature type="compositionally biased region" description="Basic residues" evidence="34">
    <location>
        <begin position="712"/>
        <end position="722"/>
    </location>
</feature>
<feature type="non-terminal residue" evidence="40">
    <location>
        <position position="1"/>
    </location>
</feature>
<keyword evidence="18" id="KW-0156">Chromatin regulator</keyword>
<evidence type="ECO:0000256" key="10">
    <source>
        <dbReference type="ARBA" id="ARBA00022603"/>
    </source>
</evidence>
<feature type="compositionally biased region" description="Basic and acidic residues" evidence="34">
    <location>
        <begin position="1554"/>
        <end position="1566"/>
    </location>
</feature>
<keyword evidence="6" id="KW-0158">Chromosome</keyword>
<name>A0A851RJZ6_TYCCO</name>
<keyword evidence="11 40" id="KW-0808">Transferase</keyword>
<evidence type="ECO:0000313" key="41">
    <source>
        <dbReference type="Proteomes" id="UP000631545"/>
    </source>
</evidence>
<dbReference type="Pfam" id="PF01426">
    <property type="entry name" value="BAH"/>
    <property type="match status" value="1"/>
</dbReference>
<keyword evidence="13" id="KW-0479">Metal-binding</keyword>
<dbReference type="InterPro" id="IPR043320">
    <property type="entry name" value="Bromo_ASH1L"/>
</dbReference>
<dbReference type="GO" id="GO:0005923">
    <property type="term" value="C:bicellular tight junction"/>
    <property type="evidence" value="ECO:0007669"/>
    <property type="project" value="UniProtKB-SubCell"/>
</dbReference>
<keyword evidence="20" id="KW-0007">Acetylation</keyword>
<keyword evidence="16" id="KW-0862">Zinc</keyword>
<feature type="region of interest" description="Disordered" evidence="34">
    <location>
        <begin position="1534"/>
        <end position="1573"/>
    </location>
</feature>
<dbReference type="GO" id="GO:0005694">
    <property type="term" value="C:chromosome"/>
    <property type="evidence" value="ECO:0007669"/>
    <property type="project" value="UniProtKB-SubCell"/>
</dbReference>
<evidence type="ECO:0000256" key="32">
    <source>
        <dbReference type="ARBA" id="ARBA00078568"/>
    </source>
</evidence>
<dbReference type="FunFam" id="2.30.30.490:FF:000008">
    <property type="entry name" value="Histone-lysine N-methyltransferase"/>
    <property type="match status" value="1"/>
</dbReference>
<dbReference type="PANTHER" id="PTHR46147">
    <property type="entry name" value="HISTONE-LYSINE N-METHYLTRANSFERASE ASH1"/>
    <property type="match status" value="1"/>
</dbReference>
<evidence type="ECO:0000256" key="6">
    <source>
        <dbReference type="ARBA" id="ARBA00022454"/>
    </source>
</evidence>
<organism evidence="40 41">
    <name type="scientific">Tychaedon coryphoeus</name>
    <name type="common">Karoo scrub-robin</name>
    <name type="synonym">Erythropygia coryphaeus</name>
    <dbReference type="NCBI Taxonomy" id="614051"/>
    <lineage>
        <taxon>Eukaryota</taxon>
        <taxon>Metazoa</taxon>
        <taxon>Chordata</taxon>
        <taxon>Craniata</taxon>
        <taxon>Vertebrata</taxon>
        <taxon>Euteleostomi</taxon>
        <taxon>Archelosauria</taxon>
        <taxon>Archosauria</taxon>
        <taxon>Dinosauria</taxon>
        <taxon>Saurischia</taxon>
        <taxon>Theropoda</taxon>
        <taxon>Coelurosauria</taxon>
        <taxon>Aves</taxon>
        <taxon>Neognathae</taxon>
        <taxon>Neoaves</taxon>
        <taxon>Telluraves</taxon>
        <taxon>Australaves</taxon>
        <taxon>Passeriformes</taxon>
        <taxon>Muscicapidae</taxon>
        <taxon>Cercotrichas</taxon>
    </lineage>
</organism>
<comment type="subcellular location">
    <subcellularLocation>
        <location evidence="3">Cell junction</location>
        <location evidence="3">Tight junction</location>
    </subcellularLocation>
    <subcellularLocation>
        <location evidence="2">Chromosome</location>
    </subcellularLocation>
    <subcellularLocation>
        <location evidence="1">Nucleus</location>
    </subcellularLocation>
</comment>
<feature type="compositionally biased region" description="Polar residues" evidence="34">
    <location>
        <begin position="699"/>
        <end position="710"/>
    </location>
</feature>
<dbReference type="InterPro" id="IPR001487">
    <property type="entry name" value="Bromodomain"/>
</dbReference>
<dbReference type="EC" id="2.1.1.359" evidence="4"/>
<dbReference type="Pfam" id="PF00856">
    <property type="entry name" value="SET"/>
    <property type="match status" value="1"/>
</dbReference>
<dbReference type="PROSITE" id="PS51215">
    <property type="entry name" value="AWS"/>
    <property type="match status" value="1"/>
</dbReference>
<feature type="domain" description="BAH" evidence="38">
    <location>
        <begin position="2627"/>
        <end position="2764"/>
    </location>
</feature>
<feature type="compositionally biased region" description="Basic and acidic residues" evidence="34">
    <location>
        <begin position="36"/>
        <end position="57"/>
    </location>
</feature>
<evidence type="ECO:0000256" key="21">
    <source>
        <dbReference type="ARBA" id="ARBA00023015"/>
    </source>
</evidence>
<comment type="catalytic activity">
    <reaction evidence="27">
        <text>L-lysyl(9)-[histone H3] + S-adenosyl-L-methionine = N(6)-methyl-L-lysyl(9)-[histone H3] + S-adenosyl-L-homocysteine + H(+)</text>
        <dbReference type="Rhea" id="RHEA:60280"/>
        <dbReference type="Rhea" id="RHEA-COMP:15542"/>
        <dbReference type="Rhea" id="RHEA-COMP:15546"/>
        <dbReference type="ChEBI" id="CHEBI:15378"/>
        <dbReference type="ChEBI" id="CHEBI:29969"/>
        <dbReference type="ChEBI" id="CHEBI:57856"/>
        <dbReference type="ChEBI" id="CHEBI:59789"/>
        <dbReference type="ChEBI" id="CHEBI:61929"/>
        <dbReference type="EC" id="2.1.1.367"/>
    </reaction>
</comment>
<keyword evidence="25" id="KW-0539">Nucleus</keyword>
<feature type="region of interest" description="Disordered" evidence="34">
    <location>
        <begin position="178"/>
        <end position="287"/>
    </location>
</feature>
<feature type="compositionally biased region" description="Polar residues" evidence="34">
    <location>
        <begin position="1107"/>
        <end position="1122"/>
    </location>
</feature>
<feature type="domain" description="Post-SET" evidence="37">
    <location>
        <begin position="2236"/>
        <end position="2252"/>
    </location>
</feature>
<evidence type="ECO:0000256" key="2">
    <source>
        <dbReference type="ARBA" id="ARBA00004286"/>
    </source>
</evidence>
<dbReference type="PROSITE" id="PS50014">
    <property type="entry name" value="BROMODOMAIN_2"/>
    <property type="match status" value="1"/>
</dbReference>
<evidence type="ECO:0000256" key="33">
    <source>
        <dbReference type="PROSITE-ProRule" id="PRU00035"/>
    </source>
</evidence>
<dbReference type="CDD" id="cd04717">
    <property type="entry name" value="BAH_polybromo"/>
    <property type="match status" value="1"/>
</dbReference>
<dbReference type="PROSITE" id="PS50280">
    <property type="entry name" value="SET"/>
    <property type="match status" value="1"/>
</dbReference>
<feature type="region of interest" description="Disordered" evidence="34">
    <location>
        <begin position="87"/>
        <end position="144"/>
    </location>
</feature>
<evidence type="ECO:0000256" key="7">
    <source>
        <dbReference type="ARBA" id="ARBA00022481"/>
    </source>
</evidence>
<feature type="region of interest" description="Disordered" evidence="34">
    <location>
        <begin position="351"/>
        <end position="408"/>
    </location>
</feature>
<feature type="region of interest" description="Disordered" evidence="34">
    <location>
        <begin position="1914"/>
        <end position="1958"/>
    </location>
</feature>
<dbReference type="InterPro" id="IPR043319">
    <property type="entry name" value="PHD_ASH1L"/>
</dbReference>
<evidence type="ECO:0000256" key="5">
    <source>
        <dbReference type="ARBA" id="ARBA00022427"/>
    </source>
</evidence>
<dbReference type="Gene3D" id="1.20.920.10">
    <property type="entry name" value="Bromodomain-like"/>
    <property type="match status" value="1"/>
</dbReference>
<dbReference type="GO" id="GO:0003682">
    <property type="term" value="F:chromatin binding"/>
    <property type="evidence" value="ECO:0007669"/>
    <property type="project" value="InterPro"/>
</dbReference>
<dbReference type="CDD" id="cd19174">
    <property type="entry name" value="SET_ASH1L"/>
    <property type="match status" value="1"/>
</dbReference>
<feature type="region of interest" description="Disordered" evidence="34">
    <location>
        <begin position="1731"/>
        <end position="1771"/>
    </location>
</feature>
<dbReference type="SMART" id="SM00317">
    <property type="entry name" value="SET"/>
    <property type="match status" value="1"/>
</dbReference>
<evidence type="ECO:0000256" key="1">
    <source>
        <dbReference type="ARBA" id="ARBA00004123"/>
    </source>
</evidence>
<evidence type="ECO:0000256" key="26">
    <source>
        <dbReference type="ARBA" id="ARBA00047545"/>
    </source>
</evidence>
<feature type="region of interest" description="Disordered" evidence="34">
    <location>
        <begin position="1666"/>
        <end position="1704"/>
    </location>
</feature>
<evidence type="ECO:0000256" key="28">
    <source>
        <dbReference type="ARBA" id="ARBA00057835"/>
    </source>
</evidence>
<feature type="compositionally biased region" description="Basic and acidic residues" evidence="34">
    <location>
        <begin position="836"/>
        <end position="847"/>
    </location>
</feature>
<feature type="compositionally biased region" description="Basic and acidic residues" evidence="34">
    <location>
        <begin position="2808"/>
        <end position="2823"/>
    </location>
</feature>
<feature type="region of interest" description="Disordered" evidence="34">
    <location>
        <begin position="2791"/>
        <end position="2823"/>
    </location>
</feature>
<dbReference type="GO" id="GO:0003677">
    <property type="term" value="F:DNA binding"/>
    <property type="evidence" value="ECO:0007669"/>
    <property type="project" value="InterPro"/>
</dbReference>
<feature type="region of interest" description="Disordered" evidence="34">
    <location>
        <begin position="918"/>
        <end position="957"/>
    </location>
</feature>
<dbReference type="InterPro" id="IPR017956">
    <property type="entry name" value="AT_hook_DNA-bd_motif"/>
</dbReference>
<feature type="region of interest" description="Disordered" evidence="34">
    <location>
        <begin position="36"/>
        <end position="75"/>
    </location>
</feature>
<feature type="region of interest" description="Disordered" evidence="34">
    <location>
        <begin position="514"/>
        <end position="567"/>
    </location>
</feature>
<dbReference type="SMART" id="SM00249">
    <property type="entry name" value="PHD"/>
    <property type="match status" value="1"/>
</dbReference>
<evidence type="ECO:0000256" key="17">
    <source>
        <dbReference type="ARBA" id="ARBA00022843"/>
    </source>
</evidence>
<dbReference type="Gene3D" id="2.30.30.490">
    <property type="match status" value="1"/>
</dbReference>
<evidence type="ECO:0000256" key="11">
    <source>
        <dbReference type="ARBA" id="ARBA00022679"/>
    </source>
</evidence>
<feature type="compositionally biased region" description="Low complexity" evidence="34">
    <location>
        <begin position="1162"/>
        <end position="1175"/>
    </location>
</feature>
<evidence type="ECO:0000256" key="25">
    <source>
        <dbReference type="ARBA" id="ARBA00023242"/>
    </source>
</evidence>
<dbReference type="GO" id="GO:0006355">
    <property type="term" value="P:regulation of DNA-templated transcription"/>
    <property type="evidence" value="ECO:0007669"/>
    <property type="project" value="TreeGrafter"/>
</dbReference>
<dbReference type="EMBL" id="WBND01001548">
    <property type="protein sequence ID" value="NXC91540.1"/>
    <property type="molecule type" value="Genomic_DNA"/>
</dbReference>
<dbReference type="InterPro" id="IPR003616">
    <property type="entry name" value="Post-SET_dom"/>
</dbReference>
<keyword evidence="19" id="KW-0965">Cell junction</keyword>
<feature type="domain" description="Bromo" evidence="35">
    <location>
        <begin position="2429"/>
        <end position="2499"/>
    </location>
</feature>
<evidence type="ECO:0000256" key="29">
    <source>
        <dbReference type="ARBA" id="ARBA00066816"/>
    </source>
</evidence>
<dbReference type="EC" id="2.1.1.367" evidence="29"/>
<evidence type="ECO:0000259" key="35">
    <source>
        <dbReference type="PROSITE" id="PS50014"/>
    </source>
</evidence>
<dbReference type="GO" id="GO:0032259">
    <property type="term" value="P:methylation"/>
    <property type="evidence" value="ECO:0007669"/>
    <property type="project" value="UniProtKB-KW"/>
</dbReference>
<feature type="non-terminal residue" evidence="40">
    <location>
        <position position="2935"/>
    </location>
</feature>
<feature type="compositionally biased region" description="Polar residues" evidence="34">
    <location>
        <begin position="1668"/>
        <end position="1678"/>
    </location>
</feature>
<dbReference type="Pfam" id="PF17907">
    <property type="entry name" value="AWS"/>
    <property type="match status" value="1"/>
</dbReference>
<evidence type="ECO:0000256" key="15">
    <source>
        <dbReference type="ARBA" id="ARBA00022771"/>
    </source>
</evidence>
<keyword evidence="17" id="KW-0832">Ubl conjugation</keyword>
<keyword evidence="7" id="KW-0488">Methylation</keyword>
<dbReference type="CDD" id="cd05525">
    <property type="entry name" value="Bromo_ASH1"/>
    <property type="match status" value="1"/>
</dbReference>
<dbReference type="GO" id="GO:0008270">
    <property type="term" value="F:zinc ion binding"/>
    <property type="evidence" value="ECO:0007669"/>
    <property type="project" value="UniProtKB-KW"/>
</dbReference>
<evidence type="ECO:0000256" key="30">
    <source>
        <dbReference type="ARBA" id="ARBA00070988"/>
    </source>
</evidence>
<keyword evidence="8" id="KW-1017">Isopeptide bond</keyword>
<dbReference type="InterPro" id="IPR006560">
    <property type="entry name" value="AWS_dom"/>
</dbReference>
<evidence type="ECO:0000256" key="13">
    <source>
        <dbReference type="ARBA" id="ARBA00022723"/>
    </source>
</evidence>
<proteinExistence type="predicted"/>
<evidence type="ECO:0000313" key="40">
    <source>
        <dbReference type="EMBL" id="NXC91540.1"/>
    </source>
</evidence>
<dbReference type="Gene3D" id="2.170.270.10">
    <property type="entry name" value="SET domain"/>
    <property type="match status" value="1"/>
</dbReference>
<keyword evidence="23" id="KW-0010">Activator</keyword>
<dbReference type="InterPro" id="IPR011011">
    <property type="entry name" value="Znf_FYVE_PHD"/>
</dbReference>
<dbReference type="InterPro" id="IPR019786">
    <property type="entry name" value="Zinc_finger_PHD-type_CS"/>
</dbReference>
<dbReference type="PROSITE" id="PS51038">
    <property type="entry name" value="BAH"/>
    <property type="match status" value="1"/>
</dbReference>
<feature type="region of interest" description="Disordered" evidence="34">
    <location>
        <begin position="1620"/>
        <end position="1641"/>
    </location>
</feature>
<dbReference type="SMART" id="SM00384">
    <property type="entry name" value="AT_hook"/>
    <property type="match status" value="3"/>
</dbReference>
<feature type="compositionally biased region" description="Basic residues" evidence="34">
    <location>
        <begin position="2271"/>
        <end position="2293"/>
    </location>
</feature>
<evidence type="ECO:0000256" key="8">
    <source>
        <dbReference type="ARBA" id="ARBA00022499"/>
    </source>
</evidence>
<evidence type="ECO:0000256" key="18">
    <source>
        <dbReference type="ARBA" id="ARBA00022853"/>
    </source>
</evidence>